<evidence type="ECO:0000313" key="2">
    <source>
        <dbReference type="EMBL" id="MBX08281.1"/>
    </source>
</evidence>
<feature type="transmembrane region" description="Helical" evidence="1">
    <location>
        <begin position="35"/>
        <end position="58"/>
    </location>
</feature>
<dbReference type="EMBL" id="GGEC01027797">
    <property type="protein sequence ID" value="MBX08281.1"/>
    <property type="molecule type" value="Transcribed_RNA"/>
</dbReference>
<keyword evidence="1" id="KW-0472">Membrane</keyword>
<name>A0A2P2KRE0_RHIMU</name>
<protein>
    <submittedName>
        <fullName evidence="2">Uncharacterized protein MANES_13G041200</fullName>
    </submittedName>
</protein>
<organism evidence="2">
    <name type="scientific">Rhizophora mucronata</name>
    <name type="common">Asiatic mangrove</name>
    <dbReference type="NCBI Taxonomy" id="61149"/>
    <lineage>
        <taxon>Eukaryota</taxon>
        <taxon>Viridiplantae</taxon>
        <taxon>Streptophyta</taxon>
        <taxon>Embryophyta</taxon>
        <taxon>Tracheophyta</taxon>
        <taxon>Spermatophyta</taxon>
        <taxon>Magnoliopsida</taxon>
        <taxon>eudicotyledons</taxon>
        <taxon>Gunneridae</taxon>
        <taxon>Pentapetalae</taxon>
        <taxon>rosids</taxon>
        <taxon>fabids</taxon>
        <taxon>Malpighiales</taxon>
        <taxon>Rhizophoraceae</taxon>
        <taxon>Rhizophora</taxon>
    </lineage>
</organism>
<dbReference type="AlphaFoldDB" id="A0A2P2KRE0"/>
<feature type="transmembrane region" description="Helical" evidence="1">
    <location>
        <begin position="7"/>
        <end position="29"/>
    </location>
</feature>
<reference evidence="2" key="1">
    <citation type="submission" date="2018-02" db="EMBL/GenBank/DDBJ databases">
        <title>Rhizophora mucronata_Transcriptome.</title>
        <authorList>
            <person name="Meera S.P."/>
            <person name="Sreeshan A."/>
            <person name="Augustine A."/>
        </authorList>
    </citation>
    <scope>NUCLEOTIDE SEQUENCE</scope>
    <source>
        <tissue evidence="2">Leaf</tissue>
    </source>
</reference>
<proteinExistence type="predicted"/>
<keyword evidence="1" id="KW-1133">Transmembrane helix</keyword>
<accession>A0A2P2KRE0</accession>
<keyword evidence="1" id="KW-0812">Transmembrane</keyword>
<evidence type="ECO:0000256" key="1">
    <source>
        <dbReference type="SAM" id="Phobius"/>
    </source>
</evidence>
<sequence>MEITNSLSIYCVLCMVIYITVRVLWVPFWSTASCFLIYTPFVLGNLFLLGTPWSHYFWSVKESTSSICIGLIVSLIDL</sequence>